<evidence type="ECO:0000256" key="4">
    <source>
        <dbReference type="SAM" id="SignalP"/>
    </source>
</evidence>
<evidence type="ECO:0000256" key="2">
    <source>
        <dbReference type="ARBA" id="ARBA00023157"/>
    </source>
</evidence>
<evidence type="ECO:0000256" key="1">
    <source>
        <dbReference type="ARBA" id="ARBA00022729"/>
    </source>
</evidence>
<keyword evidence="2" id="KW-1015">Disulfide bond</keyword>
<proteinExistence type="predicted"/>
<reference evidence="7" key="1">
    <citation type="submission" date="2017-02" db="UniProtKB">
        <authorList>
            <consortium name="WormBaseParasite"/>
        </authorList>
    </citation>
    <scope>IDENTIFICATION</scope>
</reference>
<dbReference type="FunFam" id="1.10.10.1940:FF:000002">
    <property type="entry name" value="PHAryngeal gland Toxin-related"/>
    <property type="match status" value="1"/>
</dbReference>
<feature type="signal peptide" evidence="4">
    <location>
        <begin position="1"/>
        <end position="16"/>
    </location>
</feature>
<evidence type="ECO:0000256" key="3">
    <source>
        <dbReference type="PROSITE-ProRule" id="PRU01005"/>
    </source>
</evidence>
<name>A0A0N5AWZ5_9BILA</name>
<dbReference type="InterPro" id="IPR003582">
    <property type="entry name" value="ShKT_dom"/>
</dbReference>
<evidence type="ECO:0000313" key="6">
    <source>
        <dbReference type="Proteomes" id="UP000046393"/>
    </source>
</evidence>
<dbReference type="PANTHER" id="PTHR46219">
    <property type="entry name" value="PROTEIN CBG11138"/>
    <property type="match status" value="1"/>
</dbReference>
<sequence length="117" mass="12441">KSKFVFIVLLKTSGSCVDLAASGRPSDCPANAKLCQDALYKDLMRKQCPKTCGYCTASGSSSTNTESLKSLTFCSTTCLDLAASGRPSDCPQLAYLCNNAIYADLMAKQCPKTCNLC</sequence>
<dbReference type="PROSITE" id="PS51670">
    <property type="entry name" value="SHKT"/>
    <property type="match status" value="2"/>
</dbReference>
<feature type="domain" description="ShKT" evidence="5">
    <location>
        <begin position="16"/>
        <end position="55"/>
    </location>
</feature>
<dbReference type="SMART" id="SM00254">
    <property type="entry name" value="ShKT"/>
    <property type="match status" value="2"/>
</dbReference>
<dbReference type="WBParaSite" id="SMUV_0000946101-mRNA-1">
    <property type="protein sequence ID" value="SMUV_0000946101-mRNA-1"/>
    <property type="gene ID" value="SMUV_0000946101"/>
</dbReference>
<keyword evidence="6" id="KW-1185">Reference proteome</keyword>
<evidence type="ECO:0000259" key="5">
    <source>
        <dbReference type="PROSITE" id="PS51670"/>
    </source>
</evidence>
<dbReference type="PANTHER" id="PTHR46219:SF5">
    <property type="entry name" value="SHKT DOMAIN-CONTAINING PROTEIN"/>
    <property type="match status" value="1"/>
</dbReference>
<organism evidence="6 7">
    <name type="scientific">Syphacia muris</name>
    <dbReference type="NCBI Taxonomy" id="451379"/>
    <lineage>
        <taxon>Eukaryota</taxon>
        <taxon>Metazoa</taxon>
        <taxon>Ecdysozoa</taxon>
        <taxon>Nematoda</taxon>
        <taxon>Chromadorea</taxon>
        <taxon>Rhabditida</taxon>
        <taxon>Spirurina</taxon>
        <taxon>Oxyuridomorpha</taxon>
        <taxon>Oxyuroidea</taxon>
        <taxon>Oxyuridae</taxon>
        <taxon>Syphacia</taxon>
    </lineage>
</organism>
<dbReference type="Gene3D" id="1.10.10.1870">
    <property type="entry name" value="ShTK domain-like"/>
    <property type="match status" value="2"/>
</dbReference>
<dbReference type="STRING" id="451379.A0A0N5AWZ5"/>
<keyword evidence="1 4" id="KW-0732">Signal</keyword>
<dbReference type="AlphaFoldDB" id="A0A0N5AWZ5"/>
<evidence type="ECO:0000313" key="7">
    <source>
        <dbReference type="WBParaSite" id="SMUV_0000946101-mRNA-1"/>
    </source>
</evidence>
<feature type="chain" id="PRO_5005893489" evidence="4">
    <location>
        <begin position="17"/>
        <end position="117"/>
    </location>
</feature>
<dbReference type="Pfam" id="PF01549">
    <property type="entry name" value="ShK"/>
    <property type="match status" value="2"/>
</dbReference>
<accession>A0A0N5AWZ5</accession>
<dbReference type="Proteomes" id="UP000046393">
    <property type="component" value="Unplaced"/>
</dbReference>
<feature type="domain" description="ShKT" evidence="5">
    <location>
        <begin position="78"/>
        <end position="117"/>
    </location>
</feature>
<comment type="caution">
    <text evidence="3">Lacks conserved residue(s) required for the propagation of feature annotation.</text>
</comment>
<protein>
    <submittedName>
        <fullName evidence="7">ShTK domain protein</fullName>
    </submittedName>
</protein>